<organism evidence="1 2">
    <name type="scientific">Vigna unguiculata</name>
    <name type="common">Cowpea</name>
    <dbReference type="NCBI Taxonomy" id="3917"/>
    <lineage>
        <taxon>Eukaryota</taxon>
        <taxon>Viridiplantae</taxon>
        <taxon>Streptophyta</taxon>
        <taxon>Embryophyta</taxon>
        <taxon>Tracheophyta</taxon>
        <taxon>Spermatophyta</taxon>
        <taxon>Magnoliopsida</taxon>
        <taxon>eudicotyledons</taxon>
        <taxon>Gunneridae</taxon>
        <taxon>Pentapetalae</taxon>
        <taxon>rosids</taxon>
        <taxon>fabids</taxon>
        <taxon>Fabales</taxon>
        <taxon>Fabaceae</taxon>
        <taxon>Papilionoideae</taxon>
        <taxon>50 kb inversion clade</taxon>
        <taxon>NPAAA clade</taxon>
        <taxon>indigoferoid/millettioid clade</taxon>
        <taxon>Phaseoleae</taxon>
        <taxon>Vigna</taxon>
    </lineage>
</organism>
<accession>A0A4D6NFX3</accession>
<reference evidence="1 2" key="1">
    <citation type="submission" date="2019-04" db="EMBL/GenBank/DDBJ databases">
        <title>An improved genome assembly and genetic linkage map for asparagus bean, Vigna unguiculata ssp. sesquipedialis.</title>
        <authorList>
            <person name="Xia Q."/>
            <person name="Zhang R."/>
            <person name="Dong Y."/>
        </authorList>
    </citation>
    <scope>NUCLEOTIDE SEQUENCE [LARGE SCALE GENOMIC DNA]</scope>
    <source>
        <tissue evidence="1">Leaf</tissue>
    </source>
</reference>
<keyword evidence="2" id="KW-1185">Reference proteome</keyword>
<evidence type="ECO:0000313" key="1">
    <source>
        <dbReference type="EMBL" id="QCE11449.1"/>
    </source>
</evidence>
<dbReference type="Proteomes" id="UP000501690">
    <property type="component" value="Linkage Group LG10"/>
</dbReference>
<sequence>MAETTKIHFGFIGCTVIVRSHLRRHQRLPVVAKVYNYNEFVLDDPVVVYVPLPTSLHLCWVHLQQGETHVMLEKQVGCATLEHGPTQVQAGGEQHVDDVGVVEDNLVVVVHLVEGAAPYGVKDDIGRECDGVGDLTHNFGAADETKANFGGFRHLEI</sequence>
<dbReference type="EMBL" id="CP039354">
    <property type="protein sequence ID" value="QCE11449.1"/>
    <property type="molecule type" value="Genomic_DNA"/>
</dbReference>
<name>A0A4D6NFX3_VIGUN</name>
<evidence type="ECO:0000313" key="2">
    <source>
        <dbReference type="Proteomes" id="UP000501690"/>
    </source>
</evidence>
<proteinExistence type="predicted"/>
<protein>
    <submittedName>
        <fullName evidence="1">Uncharacterized protein</fullName>
    </submittedName>
</protein>
<gene>
    <name evidence="1" type="ORF">DEO72_LG10g2682</name>
</gene>
<dbReference type="AlphaFoldDB" id="A0A4D6NFX3"/>